<evidence type="ECO:0000256" key="1">
    <source>
        <dbReference type="SAM" id="SignalP"/>
    </source>
</evidence>
<keyword evidence="3" id="KW-1185">Reference proteome</keyword>
<dbReference type="EMBL" id="BMGL01000001">
    <property type="protein sequence ID" value="GGE04246.1"/>
    <property type="molecule type" value="Genomic_DNA"/>
</dbReference>
<reference evidence="2 3" key="1">
    <citation type="journal article" date="2014" name="Int. J. Syst. Evol. Microbiol.">
        <title>Complete genome sequence of Corynebacterium casei LMG S-19264T (=DSM 44701T), isolated from a smear-ripened cheese.</title>
        <authorList>
            <consortium name="US DOE Joint Genome Institute (JGI-PGF)"/>
            <person name="Walter F."/>
            <person name="Albersmeier A."/>
            <person name="Kalinowski J."/>
            <person name="Ruckert C."/>
        </authorList>
    </citation>
    <scope>NUCLEOTIDE SEQUENCE [LARGE SCALE GENOMIC DNA]</scope>
    <source>
        <strain evidence="2 3">CGMCC 1.12925</strain>
    </source>
</reference>
<dbReference type="Pfam" id="PF25593">
    <property type="entry name" value="GldD_lipo"/>
    <property type="match status" value="1"/>
</dbReference>
<dbReference type="NCBIfam" id="TIGR03512">
    <property type="entry name" value="GldD_lipo"/>
    <property type="match status" value="1"/>
</dbReference>
<dbReference type="AlphaFoldDB" id="A0A917E625"/>
<dbReference type="Proteomes" id="UP000599688">
    <property type="component" value="Unassembled WGS sequence"/>
</dbReference>
<sequence>MRSKFFIFSICLICISLACSKTDLQPKPKAQLALNYEKANYKAVDLKNCPYQFEINGLARLQKPKISQNCWNNIFYPKQKGTIFITYNKLQNNLNEYLIDAQKLPLQHSIKADHIEASEYNNPTKNTYGVFYEVIGDAASQAQFYLTDSTEHFITGSIYFEATPNYDSILPAAEYLKKDIRHIMESMTWK</sequence>
<comment type="caution">
    <text evidence="2">The sequence shown here is derived from an EMBL/GenBank/DDBJ whole genome shotgun (WGS) entry which is preliminary data.</text>
</comment>
<protein>
    <submittedName>
        <fullName evidence="2">Gliding motility lipoprotein GldD</fullName>
    </submittedName>
</protein>
<feature type="signal peptide" evidence="1">
    <location>
        <begin position="1"/>
        <end position="18"/>
    </location>
</feature>
<dbReference type="RefSeq" id="WP_188404920.1">
    <property type="nucleotide sequence ID" value="NZ_BMGL01000001.1"/>
</dbReference>
<keyword evidence="1" id="KW-0732">Signal</keyword>
<dbReference type="PROSITE" id="PS51257">
    <property type="entry name" value="PROKAR_LIPOPROTEIN"/>
    <property type="match status" value="1"/>
</dbReference>
<accession>A0A917E625</accession>
<name>A0A917E625_9FLAO</name>
<evidence type="ECO:0000313" key="3">
    <source>
        <dbReference type="Proteomes" id="UP000599688"/>
    </source>
</evidence>
<organism evidence="2 3">
    <name type="scientific">Psychroflexus salis</name>
    <dbReference type="NCBI Taxonomy" id="1526574"/>
    <lineage>
        <taxon>Bacteria</taxon>
        <taxon>Pseudomonadati</taxon>
        <taxon>Bacteroidota</taxon>
        <taxon>Flavobacteriia</taxon>
        <taxon>Flavobacteriales</taxon>
        <taxon>Flavobacteriaceae</taxon>
        <taxon>Psychroflexus</taxon>
    </lineage>
</organism>
<gene>
    <name evidence="2" type="primary">gldD</name>
    <name evidence="2" type="ORF">GCM10010831_02320</name>
</gene>
<keyword evidence="2" id="KW-0449">Lipoprotein</keyword>
<proteinExistence type="predicted"/>
<dbReference type="InterPro" id="IPR019850">
    <property type="entry name" value="GldD-like"/>
</dbReference>
<evidence type="ECO:0000313" key="2">
    <source>
        <dbReference type="EMBL" id="GGE04246.1"/>
    </source>
</evidence>
<feature type="chain" id="PRO_5036965640" evidence="1">
    <location>
        <begin position="19"/>
        <end position="190"/>
    </location>
</feature>